<dbReference type="GeneID" id="18809048"/>
<dbReference type="AlphaFoldDB" id="F8NDV5"/>
<evidence type="ECO:0000313" key="1">
    <source>
        <dbReference type="EMBL" id="EGO30429.1"/>
    </source>
</evidence>
<dbReference type="RefSeq" id="XP_007312313.1">
    <property type="nucleotide sequence ID" value="XM_007312251.1"/>
</dbReference>
<accession>F8NDV5</accession>
<dbReference type="HOGENOM" id="CLU_2711787_0_0_1"/>
<dbReference type="KEGG" id="sla:SERLADRAFT_345174"/>
<gene>
    <name evidence="1" type="ORF">SERLADRAFT_345174</name>
</gene>
<dbReference type="EMBL" id="GL945428">
    <property type="protein sequence ID" value="EGO30429.1"/>
    <property type="molecule type" value="Genomic_DNA"/>
</dbReference>
<proteinExistence type="predicted"/>
<dbReference type="Proteomes" id="UP000008064">
    <property type="component" value="Unassembled WGS sequence"/>
</dbReference>
<reference evidence="1" key="1">
    <citation type="submission" date="2011-04" db="EMBL/GenBank/DDBJ databases">
        <title>Evolution of plant cell wall degrading machinery underlies the functional diversity of forest fungi.</title>
        <authorList>
            <consortium name="US DOE Joint Genome Institute (JGI-PGF)"/>
            <person name="Eastwood D.C."/>
            <person name="Floudas D."/>
            <person name="Binder M."/>
            <person name="Majcherczyk A."/>
            <person name="Schneider P."/>
            <person name="Aerts A."/>
            <person name="Asiegbu F.O."/>
            <person name="Baker S.E."/>
            <person name="Barry K."/>
            <person name="Bendiksby M."/>
            <person name="Blumentritt M."/>
            <person name="Coutinho P.M."/>
            <person name="Cullen D."/>
            <person name="Cullen D."/>
            <person name="Gathman A."/>
            <person name="Goodell B."/>
            <person name="Henrissat B."/>
            <person name="Ihrmark K."/>
            <person name="Kauserud H."/>
            <person name="Kohler A."/>
            <person name="LaButti K."/>
            <person name="Lapidus A."/>
            <person name="Lavin J.L."/>
            <person name="Lee Y.-H."/>
            <person name="Lindquist E."/>
            <person name="Lilly W."/>
            <person name="Lucas S."/>
            <person name="Morin E."/>
            <person name="Murat C."/>
            <person name="Oguiza J.A."/>
            <person name="Park J."/>
            <person name="Pisabarro A.G."/>
            <person name="Riley R."/>
            <person name="Rosling A."/>
            <person name="Salamov A."/>
            <person name="Schmidt O."/>
            <person name="Schmutz J."/>
            <person name="Skrede I."/>
            <person name="Stenlid J."/>
            <person name="Wiebenga A."/>
            <person name="Xie X."/>
            <person name="Kues U."/>
            <person name="Hibbett D.S."/>
            <person name="Hoffmeister D."/>
            <person name="Hogberg N."/>
            <person name="Martin F."/>
            <person name="Grigoriev I.V."/>
            <person name="Watkinson S.C."/>
        </authorList>
    </citation>
    <scope>NUCLEOTIDE SEQUENCE</scope>
    <source>
        <strain evidence="1">S7.9</strain>
    </source>
</reference>
<name>F8NDV5_SERL9</name>
<feature type="non-terminal residue" evidence="1">
    <location>
        <position position="1"/>
    </location>
</feature>
<sequence>ARYVVYLSRINYKLIHKPGTSIRKVDVLSKREDHANSIKDDNKGVTLIDQSSVSNVRIRQGHNLLRTKLEGSV</sequence>
<dbReference type="OrthoDB" id="3015916at2759"/>
<organism>
    <name type="scientific">Serpula lacrymans var. lacrymans (strain S7.9)</name>
    <name type="common">Dry rot fungus</name>
    <dbReference type="NCBI Taxonomy" id="578457"/>
    <lineage>
        <taxon>Eukaryota</taxon>
        <taxon>Fungi</taxon>
        <taxon>Dikarya</taxon>
        <taxon>Basidiomycota</taxon>
        <taxon>Agaricomycotina</taxon>
        <taxon>Agaricomycetes</taxon>
        <taxon>Agaricomycetidae</taxon>
        <taxon>Boletales</taxon>
        <taxon>Coniophorineae</taxon>
        <taxon>Serpulaceae</taxon>
        <taxon>Serpula</taxon>
    </lineage>
</organism>
<protein>
    <submittedName>
        <fullName evidence="1">Uncharacterized protein</fullName>
    </submittedName>
</protein>